<evidence type="ECO:0000313" key="11">
    <source>
        <dbReference type="Proteomes" id="UP001501764"/>
    </source>
</evidence>
<evidence type="ECO:0000256" key="5">
    <source>
        <dbReference type="ARBA" id="ARBA00022989"/>
    </source>
</evidence>
<dbReference type="EMBL" id="BAAACO010000001">
    <property type="protein sequence ID" value="GAA0855415.1"/>
    <property type="molecule type" value="Genomic_DNA"/>
</dbReference>
<evidence type="ECO:0000256" key="4">
    <source>
        <dbReference type="ARBA" id="ARBA00022840"/>
    </source>
</evidence>
<dbReference type="PROSITE" id="PS50893">
    <property type="entry name" value="ABC_TRANSPORTER_2"/>
    <property type="match status" value="1"/>
</dbReference>
<reference evidence="10 11" key="1">
    <citation type="journal article" date="2019" name="Int. J. Syst. Evol. Microbiol.">
        <title>The Global Catalogue of Microorganisms (GCM) 10K type strain sequencing project: providing services to taxonomists for standard genome sequencing and annotation.</title>
        <authorList>
            <consortium name="The Broad Institute Genomics Platform"/>
            <consortium name="The Broad Institute Genome Sequencing Center for Infectious Disease"/>
            <person name="Wu L."/>
            <person name="Ma J."/>
        </authorList>
    </citation>
    <scope>NUCLEOTIDE SEQUENCE [LARGE SCALE GENOMIC DNA]</scope>
    <source>
        <strain evidence="10 11">JCM 6485</strain>
    </source>
</reference>
<dbReference type="InterPro" id="IPR011527">
    <property type="entry name" value="ABC1_TM_dom"/>
</dbReference>
<dbReference type="RefSeq" id="WP_346025689.1">
    <property type="nucleotide sequence ID" value="NZ_BAAACO010000001.1"/>
</dbReference>
<feature type="transmembrane region" description="Helical" evidence="7">
    <location>
        <begin position="257"/>
        <end position="280"/>
    </location>
</feature>
<protein>
    <submittedName>
        <fullName evidence="10">ABC transporter ATP-binding protein</fullName>
    </submittedName>
</protein>
<dbReference type="GO" id="GO:0005524">
    <property type="term" value="F:ATP binding"/>
    <property type="evidence" value="ECO:0007669"/>
    <property type="project" value="UniProtKB-KW"/>
</dbReference>
<keyword evidence="4 10" id="KW-0067">ATP-binding</keyword>
<dbReference type="InterPro" id="IPR003593">
    <property type="entry name" value="AAA+_ATPase"/>
</dbReference>
<dbReference type="InterPro" id="IPR017871">
    <property type="entry name" value="ABC_transporter-like_CS"/>
</dbReference>
<evidence type="ECO:0000256" key="6">
    <source>
        <dbReference type="ARBA" id="ARBA00023136"/>
    </source>
</evidence>
<dbReference type="SUPFAM" id="SSF90123">
    <property type="entry name" value="ABC transporter transmembrane region"/>
    <property type="match status" value="1"/>
</dbReference>
<keyword evidence="2 7" id="KW-0812">Transmembrane</keyword>
<feature type="transmembrane region" description="Helical" evidence="7">
    <location>
        <begin position="35"/>
        <end position="56"/>
    </location>
</feature>
<dbReference type="Pfam" id="PF00005">
    <property type="entry name" value="ABC_tran"/>
    <property type="match status" value="1"/>
</dbReference>
<sequence>MGRNKYDVDESLETGFNIEHLKRLGRYMLPYKKKIISAILLMMLSSCISLIGPILVKKAIDDLIPNNNILGLFLVSVLYVIIFIIIAVIMKHRMFAMGEVGQKVLVDIRYDLFKNLQNVPFDYFDNRPHGKILVRVVNYINSLSDILSNGFVNLIADMVTLVITVGFMFYLNVKLTLITLIGIPVLMIVMFSIKNAQRKAHQKVSAKQSNLNAYVHESINGIKVTQAFARKEENMEVYKEVCLECSDSWMKAVRLNFLVWPAIETVAILSVSAIYISGIILLDGSVSLGLLTAFISYVWIFWSPITNIGNFYNTLINAMAYLERIFEAMDEVQETDKVDAIDIGDIKGNVKFNNVNFQYEEGHPILENINMDIKMGEKIALVGPTGAGKTTIVNLLSRFYKVNDGEVLIDNINVNDVKGRSLRREIGVMMQDPFIFSGTIIDNIRYGKLNATDEEVIRASKIVKAHDFIIGLEDGYNTVINEHGSSLSAGQRQLISFARVLLLNPKILILDEATSSIDTETEQLLQEGLEQLLEGRTSFVIAHRLSTIVNSDKIMFIGDKKILECGSHNELMKERGRYYNLYKSQFKDVI</sequence>
<keyword evidence="6 7" id="KW-0472">Membrane</keyword>
<dbReference type="PROSITE" id="PS00211">
    <property type="entry name" value="ABC_TRANSPORTER_1"/>
    <property type="match status" value="1"/>
</dbReference>
<dbReference type="Pfam" id="PF00664">
    <property type="entry name" value="ABC_membrane"/>
    <property type="match status" value="1"/>
</dbReference>
<evidence type="ECO:0000256" key="7">
    <source>
        <dbReference type="SAM" id="Phobius"/>
    </source>
</evidence>
<accession>A0ABN1LFW1</accession>
<feature type="transmembrane region" description="Helical" evidence="7">
    <location>
        <begin position="175"/>
        <end position="193"/>
    </location>
</feature>
<evidence type="ECO:0000256" key="3">
    <source>
        <dbReference type="ARBA" id="ARBA00022741"/>
    </source>
</evidence>
<dbReference type="PANTHER" id="PTHR43394">
    <property type="entry name" value="ATP-DEPENDENT PERMEASE MDL1, MITOCHONDRIAL"/>
    <property type="match status" value="1"/>
</dbReference>
<dbReference type="InterPro" id="IPR039421">
    <property type="entry name" value="Type_1_exporter"/>
</dbReference>
<dbReference type="InterPro" id="IPR027417">
    <property type="entry name" value="P-loop_NTPase"/>
</dbReference>
<keyword evidence="11" id="KW-1185">Reference proteome</keyword>
<dbReference type="Proteomes" id="UP001501764">
    <property type="component" value="Unassembled WGS sequence"/>
</dbReference>
<evidence type="ECO:0000313" key="10">
    <source>
        <dbReference type="EMBL" id="GAA0855415.1"/>
    </source>
</evidence>
<dbReference type="InterPro" id="IPR003439">
    <property type="entry name" value="ABC_transporter-like_ATP-bd"/>
</dbReference>
<evidence type="ECO:0000256" key="1">
    <source>
        <dbReference type="ARBA" id="ARBA00004651"/>
    </source>
</evidence>
<keyword evidence="5 7" id="KW-1133">Transmembrane helix</keyword>
<dbReference type="PANTHER" id="PTHR43394:SF1">
    <property type="entry name" value="ATP-BINDING CASSETTE SUB-FAMILY B MEMBER 10, MITOCHONDRIAL"/>
    <property type="match status" value="1"/>
</dbReference>
<gene>
    <name evidence="10" type="ORF">GCM10008916_01290</name>
</gene>
<feature type="transmembrane region" description="Helical" evidence="7">
    <location>
        <begin position="68"/>
        <end position="89"/>
    </location>
</feature>
<evidence type="ECO:0000259" key="9">
    <source>
        <dbReference type="PROSITE" id="PS50929"/>
    </source>
</evidence>
<keyword evidence="3" id="KW-0547">Nucleotide-binding</keyword>
<proteinExistence type="predicted"/>
<dbReference type="PROSITE" id="PS50929">
    <property type="entry name" value="ABC_TM1F"/>
    <property type="match status" value="1"/>
</dbReference>
<dbReference type="CDD" id="cd18545">
    <property type="entry name" value="ABC_6TM_YknV_like"/>
    <property type="match status" value="1"/>
</dbReference>
<dbReference type="Gene3D" id="3.40.50.300">
    <property type="entry name" value="P-loop containing nucleotide triphosphate hydrolases"/>
    <property type="match status" value="1"/>
</dbReference>
<comment type="subcellular location">
    <subcellularLocation>
        <location evidence="1">Cell membrane</location>
        <topology evidence="1">Multi-pass membrane protein</topology>
    </subcellularLocation>
</comment>
<organism evidence="10 11">
    <name type="scientific">Clostridium nitritogenes</name>
    <dbReference type="NCBI Taxonomy" id="83340"/>
    <lineage>
        <taxon>Bacteria</taxon>
        <taxon>Bacillati</taxon>
        <taxon>Bacillota</taxon>
        <taxon>Clostridia</taxon>
        <taxon>Eubacteriales</taxon>
        <taxon>Clostridiaceae</taxon>
        <taxon>Clostridium</taxon>
    </lineage>
</organism>
<feature type="transmembrane region" description="Helical" evidence="7">
    <location>
        <begin position="151"/>
        <end position="169"/>
    </location>
</feature>
<name>A0ABN1LFW1_9CLOT</name>
<feature type="domain" description="ABC transporter" evidence="8">
    <location>
        <begin position="350"/>
        <end position="584"/>
    </location>
</feature>
<dbReference type="SMART" id="SM00382">
    <property type="entry name" value="AAA"/>
    <property type="match status" value="1"/>
</dbReference>
<comment type="caution">
    <text evidence="10">The sequence shown here is derived from an EMBL/GenBank/DDBJ whole genome shotgun (WGS) entry which is preliminary data.</text>
</comment>
<dbReference type="CDD" id="cd03254">
    <property type="entry name" value="ABCC_Glucan_exporter_like"/>
    <property type="match status" value="1"/>
</dbReference>
<feature type="domain" description="ABC transmembrane type-1" evidence="9">
    <location>
        <begin position="38"/>
        <end position="317"/>
    </location>
</feature>
<evidence type="ECO:0000256" key="2">
    <source>
        <dbReference type="ARBA" id="ARBA00022692"/>
    </source>
</evidence>
<dbReference type="InterPro" id="IPR036640">
    <property type="entry name" value="ABC1_TM_sf"/>
</dbReference>
<feature type="transmembrane region" description="Helical" evidence="7">
    <location>
        <begin position="286"/>
        <end position="305"/>
    </location>
</feature>
<dbReference type="Gene3D" id="1.20.1560.10">
    <property type="entry name" value="ABC transporter type 1, transmembrane domain"/>
    <property type="match status" value="1"/>
</dbReference>
<dbReference type="SUPFAM" id="SSF52540">
    <property type="entry name" value="P-loop containing nucleoside triphosphate hydrolases"/>
    <property type="match status" value="1"/>
</dbReference>
<evidence type="ECO:0000259" key="8">
    <source>
        <dbReference type="PROSITE" id="PS50893"/>
    </source>
</evidence>